<dbReference type="AlphaFoldDB" id="A0A3M6UDY9"/>
<dbReference type="Proteomes" id="UP000275408">
    <property type="component" value="Unassembled WGS sequence"/>
</dbReference>
<organism evidence="1 2">
    <name type="scientific">Pocillopora damicornis</name>
    <name type="common">Cauliflower coral</name>
    <name type="synonym">Millepora damicornis</name>
    <dbReference type="NCBI Taxonomy" id="46731"/>
    <lineage>
        <taxon>Eukaryota</taxon>
        <taxon>Metazoa</taxon>
        <taxon>Cnidaria</taxon>
        <taxon>Anthozoa</taxon>
        <taxon>Hexacorallia</taxon>
        <taxon>Scleractinia</taxon>
        <taxon>Astrocoeniina</taxon>
        <taxon>Pocilloporidae</taxon>
        <taxon>Pocillopora</taxon>
    </lineage>
</organism>
<dbReference type="OrthoDB" id="5987559at2759"/>
<protein>
    <recommendedName>
        <fullName evidence="3">Reverse transcriptase domain-containing protein</fullName>
    </recommendedName>
</protein>
<dbReference type="EMBL" id="RCHS01001719">
    <property type="protein sequence ID" value="RMX51786.1"/>
    <property type="molecule type" value="Genomic_DNA"/>
</dbReference>
<sequence>MISDLSVSEIFNTWKYVDDITISETIPIEQQRKTQTAVDQVHDWSKDNLFQLNCDKTEELTIYFNPQRPPFPRACVNGVPIELDHIEELVTKSSPKHYFLVQIKRRMFRQKILSALDYACPVLYNALPKYLRVELESPEESSLWTANNPSSKIHDLIPASNKPAYNLIKKRKYQLPSTKTKGSADSFINKHSNEVIDKLLRFIRFFSTICCKFTQFSCQTER</sequence>
<reference evidence="1 2" key="1">
    <citation type="journal article" date="2018" name="Sci. Rep.">
        <title>Comparative analysis of the Pocillopora damicornis genome highlights role of immune system in coral evolution.</title>
        <authorList>
            <person name="Cunning R."/>
            <person name="Bay R.A."/>
            <person name="Gillette P."/>
            <person name="Baker A.C."/>
            <person name="Traylor-Knowles N."/>
        </authorList>
    </citation>
    <scope>NUCLEOTIDE SEQUENCE [LARGE SCALE GENOMIC DNA]</scope>
    <source>
        <strain evidence="1">RSMAS</strain>
        <tissue evidence="1">Whole animal</tissue>
    </source>
</reference>
<evidence type="ECO:0000313" key="2">
    <source>
        <dbReference type="Proteomes" id="UP000275408"/>
    </source>
</evidence>
<comment type="caution">
    <text evidence="1">The sequence shown here is derived from an EMBL/GenBank/DDBJ whole genome shotgun (WGS) entry which is preliminary data.</text>
</comment>
<accession>A0A3M6UDY9</accession>
<evidence type="ECO:0000313" key="1">
    <source>
        <dbReference type="EMBL" id="RMX51786.1"/>
    </source>
</evidence>
<evidence type="ECO:0008006" key="3">
    <source>
        <dbReference type="Google" id="ProtNLM"/>
    </source>
</evidence>
<name>A0A3M6UDY9_POCDA</name>
<keyword evidence="2" id="KW-1185">Reference proteome</keyword>
<proteinExistence type="predicted"/>
<gene>
    <name evidence="1" type="ORF">pdam_00011639</name>
</gene>